<dbReference type="GO" id="GO:0015095">
    <property type="term" value="F:magnesium ion transmembrane transporter activity"/>
    <property type="evidence" value="ECO:0007669"/>
    <property type="project" value="InterPro"/>
</dbReference>
<feature type="transmembrane region" description="Helical" evidence="2">
    <location>
        <begin position="908"/>
        <end position="935"/>
    </location>
</feature>
<feature type="compositionally biased region" description="Pro residues" evidence="1">
    <location>
        <begin position="392"/>
        <end position="401"/>
    </location>
</feature>
<feature type="region of interest" description="Disordered" evidence="1">
    <location>
        <begin position="307"/>
        <end position="332"/>
    </location>
</feature>
<feature type="transmembrane region" description="Helical" evidence="2">
    <location>
        <begin position="599"/>
        <end position="621"/>
    </location>
</feature>
<dbReference type="EMBL" id="AP028216">
    <property type="protein sequence ID" value="BEI93378.1"/>
    <property type="molecule type" value="Genomic_DNA"/>
</dbReference>
<feature type="compositionally biased region" description="Polar residues" evidence="1">
    <location>
        <begin position="75"/>
        <end position="85"/>
    </location>
</feature>
<keyword evidence="2" id="KW-0472">Membrane</keyword>
<dbReference type="Gene3D" id="1.20.58.340">
    <property type="entry name" value="Magnesium transport protein CorA, transmembrane region"/>
    <property type="match status" value="2"/>
</dbReference>
<dbReference type="KEGG" id="ccac:CcaHIS019_0510060"/>
<organism evidence="3 4">
    <name type="scientific">Cutaneotrichosporon cavernicola</name>
    <dbReference type="NCBI Taxonomy" id="279322"/>
    <lineage>
        <taxon>Eukaryota</taxon>
        <taxon>Fungi</taxon>
        <taxon>Dikarya</taxon>
        <taxon>Basidiomycota</taxon>
        <taxon>Agaricomycotina</taxon>
        <taxon>Tremellomycetes</taxon>
        <taxon>Trichosporonales</taxon>
        <taxon>Trichosporonaceae</taxon>
        <taxon>Cutaneotrichosporon</taxon>
    </lineage>
</organism>
<dbReference type="GO" id="GO:0016020">
    <property type="term" value="C:membrane"/>
    <property type="evidence" value="ECO:0007669"/>
    <property type="project" value="InterPro"/>
</dbReference>
<dbReference type="PANTHER" id="PTHR21535">
    <property type="entry name" value="MAGNESIUM AND COBALT TRANSPORT PROTEIN/MITOCHONDRIAL IMPORT INNER MEMBRANE TRANSLOCASE SUBUNIT TIM8"/>
    <property type="match status" value="1"/>
</dbReference>
<keyword evidence="2" id="KW-0812">Transmembrane</keyword>
<dbReference type="Pfam" id="PF01544">
    <property type="entry name" value="CorA"/>
    <property type="match status" value="1"/>
</dbReference>
<dbReference type="InterPro" id="IPR044089">
    <property type="entry name" value="Alr1-like"/>
</dbReference>
<feature type="transmembrane region" description="Helical" evidence="2">
    <location>
        <begin position="955"/>
        <end position="979"/>
    </location>
</feature>
<dbReference type="Gene3D" id="3.30.460.20">
    <property type="entry name" value="CorA soluble domain-like"/>
    <property type="match status" value="1"/>
</dbReference>
<feature type="region of interest" description="Disordered" evidence="1">
    <location>
        <begin position="182"/>
        <end position="216"/>
    </location>
</feature>
<feature type="compositionally biased region" description="Acidic residues" evidence="1">
    <location>
        <begin position="27"/>
        <end position="42"/>
    </location>
</feature>
<dbReference type="SUPFAM" id="SSF143865">
    <property type="entry name" value="CorA soluble domain-like"/>
    <property type="match status" value="1"/>
</dbReference>
<evidence type="ECO:0000256" key="1">
    <source>
        <dbReference type="SAM" id="MobiDB-lite"/>
    </source>
</evidence>
<feature type="compositionally biased region" description="Low complexity" evidence="1">
    <location>
        <begin position="200"/>
        <end position="215"/>
    </location>
</feature>
<dbReference type="PANTHER" id="PTHR21535:SF90">
    <property type="entry name" value="CORA METAL ION TRANSPORTER"/>
    <property type="match status" value="1"/>
</dbReference>
<dbReference type="GeneID" id="85497248"/>
<dbReference type="InterPro" id="IPR002523">
    <property type="entry name" value="MgTranspt_CorA/ZnTranspt_ZntB"/>
</dbReference>
<dbReference type="CDD" id="cd12829">
    <property type="entry name" value="Alr1p-like"/>
    <property type="match status" value="1"/>
</dbReference>
<dbReference type="InterPro" id="IPR045861">
    <property type="entry name" value="CorA_cytoplasmic_dom"/>
</dbReference>
<evidence type="ECO:0008006" key="5">
    <source>
        <dbReference type="Google" id="ProtNLM"/>
    </source>
</evidence>
<sequence length="1006" mass="109237">MAPPSPAGARRIFSPTFTSSPHSLGGEDIELPELDINEDEGAGEPAARSPHFAPLPGGTRVAPSTPARPSAIQPAGSSAALTHTCNSPLNPNPTLTSTAPSTAASAAPPTPILAHTPGPKPDSDRPEFAELLTPAQLRRRRRPHATLAPDAPAGLGTLAGQPLLAGSSRLGWTTDDGDLYRGATADPTPEPAKAVSNDDAVTVSTGSSSSSSWSWGSGGVAGATRAVVHRIGGAIGVRRGSMSTVDTGYASSASSSSSDGAATRVIGRLGRALTRTVSRGTMDSTEERPRRVYVPLRREFTLLLPDENWTPGEATPLPTPPLEGTTPASTPTRVITTPVLQPILEEVRKARAAAGITSDLVLRQSQSRRRDVAMRRAGSAPGRQRQPRAFTAPPPRRPVVPPTVSRLEALRGTPSIPAPVRPKSASDLLGMVGTRSDSTTSLRGLVEESETKTSSPRRSIDTFDKPFDKPRAAWWLDVSCPTWKDLRDIGELLSLHPLTLEDVLHQDPREKLDTFDALGYYFVVVRALDEQYFKYTPGGADAPPGAGITAPGVHPAEEPVERQRRGWGFGRATGRAASKSGEKVEIVEDNPGKEGLEGVAVGGINLYLAVFADGIVSFHFGDVSKHMTRVRNRLLSVRTHEPTSDWIAHGLLDSIVDAFFPLTGYVDGAVDDMDALSIDPTRDPRDHHHRAFTIDDESPSDAPYADHVEDLVDGHMDTEWIAMDDKEFMDRRKSRREKVTKRMNRVQLHAKKSAVNRWVKKAFVRAFAPSRFDATTATSPFAHVLLYIKLFLLPITDARPTQYMTAAPELFDRTTVLNSMNNLRRLVTGLSRLLGGKHMVVASLLKRVESHTGGTSDVGAYLSDVHDHILLLQTSLYHYEYILANCQPAYISHLHVSGSTSRGNISTLVLALSVVTIGTLPMQFVTGMFSMNVYVPHNLHPADKIELDLPGPLRLNLFGIVVAIVVVVACCLVLMIRWWRWKARQKWSRRRGFEVPNAWNGFWGWE</sequence>
<dbReference type="RefSeq" id="XP_060458643.1">
    <property type="nucleotide sequence ID" value="XM_060602228.1"/>
</dbReference>
<keyword evidence="2" id="KW-1133">Transmembrane helix</keyword>
<dbReference type="GO" id="GO:0010961">
    <property type="term" value="P:intracellular magnesium ion homeostasis"/>
    <property type="evidence" value="ECO:0007669"/>
    <property type="project" value="TreeGrafter"/>
</dbReference>
<evidence type="ECO:0000256" key="2">
    <source>
        <dbReference type="SAM" id="Phobius"/>
    </source>
</evidence>
<name>A0AA48QXI0_9TREE</name>
<reference evidence="3" key="1">
    <citation type="journal article" date="2023" name="BMC Genomics">
        <title>Chromosome-level genome assemblies of Cutaneotrichosporon spp. (Trichosporonales, Basidiomycota) reveal imbalanced evolution between nucleotide sequences and chromosome synteny.</title>
        <authorList>
            <person name="Kobayashi Y."/>
            <person name="Kayamori A."/>
            <person name="Aoki K."/>
            <person name="Shiwa Y."/>
            <person name="Matsutani M."/>
            <person name="Fujita N."/>
            <person name="Sugita T."/>
            <person name="Iwasaki W."/>
            <person name="Tanaka N."/>
            <person name="Takashima M."/>
        </authorList>
    </citation>
    <scope>NUCLEOTIDE SEQUENCE</scope>
    <source>
        <strain evidence="3">HIS019</strain>
    </source>
</reference>
<evidence type="ECO:0000313" key="3">
    <source>
        <dbReference type="EMBL" id="BEI93378.1"/>
    </source>
</evidence>
<protein>
    <recommendedName>
        <fullName evidence="5">Cora-domain-containing protein</fullName>
    </recommendedName>
</protein>
<dbReference type="AlphaFoldDB" id="A0AA48QXI0"/>
<gene>
    <name evidence="3" type="ORF">CcaverHIS019_0510060</name>
</gene>
<feature type="compositionally biased region" description="Low complexity" evidence="1">
    <location>
        <begin position="310"/>
        <end position="328"/>
    </location>
</feature>
<proteinExistence type="predicted"/>
<keyword evidence="4" id="KW-1185">Reference proteome</keyword>
<feature type="compositionally biased region" description="Low complexity" evidence="1">
    <location>
        <begin position="86"/>
        <end position="107"/>
    </location>
</feature>
<feature type="region of interest" description="Disordered" evidence="1">
    <location>
        <begin position="364"/>
        <end position="463"/>
    </location>
</feature>
<feature type="region of interest" description="Disordered" evidence="1">
    <location>
        <begin position="1"/>
        <end position="160"/>
    </location>
</feature>
<dbReference type="Proteomes" id="UP001233271">
    <property type="component" value="Chromosome 5"/>
</dbReference>
<accession>A0AA48QXI0</accession>
<evidence type="ECO:0000313" key="4">
    <source>
        <dbReference type="Proteomes" id="UP001233271"/>
    </source>
</evidence>